<dbReference type="AlphaFoldDB" id="A0A0R1EB62"/>
<organism evidence="1 2">
    <name type="scientific">Drosophila yakuba</name>
    <name type="common">Fruit fly</name>
    <dbReference type="NCBI Taxonomy" id="7245"/>
    <lineage>
        <taxon>Eukaryota</taxon>
        <taxon>Metazoa</taxon>
        <taxon>Ecdysozoa</taxon>
        <taxon>Arthropoda</taxon>
        <taxon>Hexapoda</taxon>
        <taxon>Insecta</taxon>
        <taxon>Pterygota</taxon>
        <taxon>Neoptera</taxon>
        <taxon>Endopterygota</taxon>
        <taxon>Diptera</taxon>
        <taxon>Brachycera</taxon>
        <taxon>Muscomorpha</taxon>
        <taxon>Ephydroidea</taxon>
        <taxon>Drosophilidae</taxon>
        <taxon>Drosophila</taxon>
        <taxon>Sophophora</taxon>
    </lineage>
</organism>
<keyword evidence="2" id="KW-1185">Reference proteome</keyword>
<protein>
    <submittedName>
        <fullName evidence="1">Uncharacterized protein, isoform B</fullName>
    </submittedName>
</protein>
<sequence>MDLNSQLKCRQKFPEKQCYLSSAMPLIIKEYGRSLTPAGNGCKSKSCSTKPFHIPFDHVCNSYSALFVKQKYTCQTSKN</sequence>
<proteinExistence type="predicted"/>
<reference evidence="1 2" key="2">
    <citation type="journal article" date="2007" name="PLoS Biol.">
        <title>Principles of genome evolution in the Drosophila melanogaster species group.</title>
        <authorList>
            <person name="Ranz J.M."/>
            <person name="Maurin D."/>
            <person name="Chan Y.S."/>
            <person name="von Grotthuss M."/>
            <person name="Hillier L.W."/>
            <person name="Roote J."/>
            <person name="Ashburner M."/>
            <person name="Bergman C.M."/>
        </authorList>
    </citation>
    <scope>NUCLEOTIDE SEQUENCE [LARGE SCALE GENOMIC DNA]</scope>
    <source>
        <strain evidence="2">Tai18E2 / Tucson 14021-0261.01</strain>
    </source>
</reference>
<accession>A0A0R1EB62</accession>
<dbReference type="KEGG" id="dya:Dyak_GE28267"/>
<name>A0A0R1EB62_DROYA</name>
<reference evidence="1 2" key="1">
    <citation type="journal article" date="2007" name="Nature">
        <title>Evolution of genes and genomes on the Drosophila phylogeny.</title>
        <authorList>
            <consortium name="Drosophila 12 Genomes Consortium"/>
            <person name="Clark A.G."/>
            <person name="Eisen M.B."/>
            <person name="Smith D.R."/>
            <person name="Bergman C.M."/>
            <person name="Oliver B."/>
            <person name="Markow T.A."/>
            <person name="Kaufman T.C."/>
            <person name="Kellis M."/>
            <person name="Gelbart W."/>
            <person name="Iyer V.N."/>
            <person name="Pollard D.A."/>
            <person name="Sackton T.B."/>
            <person name="Larracuente A.M."/>
            <person name="Singh N.D."/>
            <person name="Abad J.P."/>
            <person name="Abt D.N."/>
            <person name="Adryan B."/>
            <person name="Aguade M."/>
            <person name="Akashi H."/>
            <person name="Anderson W.W."/>
            <person name="Aquadro C.F."/>
            <person name="Ardell D.H."/>
            <person name="Arguello R."/>
            <person name="Artieri C.G."/>
            <person name="Barbash D.A."/>
            <person name="Barker D."/>
            <person name="Barsanti P."/>
            <person name="Batterham P."/>
            <person name="Batzoglou S."/>
            <person name="Begun D."/>
            <person name="Bhutkar A."/>
            <person name="Blanco E."/>
            <person name="Bosak S.A."/>
            <person name="Bradley R.K."/>
            <person name="Brand A.D."/>
            <person name="Brent M.R."/>
            <person name="Brooks A.N."/>
            <person name="Brown R.H."/>
            <person name="Butlin R.K."/>
            <person name="Caggese C."/>
            <person name="Calvi B.R."/>
            <person name="Bernardo de Carvalho A."/>
            <person name="Caspi A."/>
            <person name="Castrezana S."/>
            <person name="Celniker S.E."/>
            <person name="Chang J.L."/>
            <person name="Chapple C."/>
            <person name="Chatterji S."/>
            <person name="Chinwalla A."/>
            <person name="Civetta A."/>
            <person name="Clifton S.W."/>
            <person name="Comeron J.M."/>
            <person name="Costello J.C."/>
            <person name="Coyne J.A."/>
            <person name="Daub J."/>
            <person name="David R.G."/>
            <person name="Delcher A.L."/>
            <person name="Delehaunty K."/>
            <person name="Do C.B."/>
            <person name="Ebling H."/>
            <person name="Edwards K."/>
            <person name="Eickbush T."/>
            <person name="Evans J.D."/>
            <person name="Filipski A."/>
            <person name="Findeiss S."/>
            <person name="Freyhult E."/>
            <person name="Fulton L."/>
            <person name="Fulton R."/>
            <person name="Garcia A.C."/>
            <person name="Gardiner A."/>
            <person name="Garfield D.A."/>
            <person name="Garvin B.E."/>
            <person name="Gibson G."/>
            <person name="Gilbert D."/>
            <person name="Gnerre S."/>
            <person name="Godfrey J."/>
            <person name="Good R."/>
            <person name="Gotea V."/>
            <person name="Gravely B."/>
            <person name="Greenberg A.J."/>
            <person name="Griffiths-Jones S."/>
            <person name="Gross S."/>
            <person name="Guigo R."/>
            <person name="Gustafson E.A."/>
            <person name="Haerty W."/>
            <person name="Hahn M.W."/>
            <person name="Halligan D.L."/>
            <person name="Halpern A.L."/>
            <person name="Halter G.M."/>
            <person name="Han M.V."/>
            <person name="Heger A."/>
            <person name="Hillier L."/>
            <person name="Hinrichs A.S."/>
            <person name="Holmes I."/>
            <person name="Hoskins R.A."/>
            <person name="Hubisz M.J."/>
            <person name="Hultmark D."/>
            <person name="Huntley M.A."/>
            <person name="Jaffe D.B."/>
            <person name="Jagadeeshan S."/>
            <person name="Jeck W.R."/>
            <person name="Johnson J."/>
            <person name="Jones C.D."/>
            <person name="Jordan W.C."/>
            <person name="Karpen G.H."/>
            <person name="Kataoka E."/>
            <person name="Keightley P.D."/>
            <person name="Kheradpour P."/>
            <person name="Kirkness E.F."/>
            <person name="Koerich L.B."/>
            <person name="Kristiansen K."/>
            <person name="Kudrna D."/>
            <person name="Kulathinal R.J."/>
            <person name="Kumar S."/>
            <person name="Kwok R."/>
            <person name="Lander E."/>
            <person name="Langley C.H."/>
            <person name="Lapoint R."/>
            <person name="Lazzaro B.P."/>
            <person name="Lee S.J."/>
            <person name="Levesque L."/>
            <person name="Li R."/>
            <person name="Lin C.F."/>
            <person name="Lin M.F."/>
            <person name="Lindblad-Toh K."/>
            <person name="Llopart A."/>
            <person name="Long M."/>
            <person name="Low L."/>
            <person name="Lozovsky E."/>
            <person name="Lu J."/>
            <person name="Luo M."/>
            <person name="Machado C.A."/>
            <person name="Makalowski W."/>
            <person name="Marzo M."/>
            <person name="Matsuda M."/>
            <person name="Matzkin L."/>
            <person name="McAllister B."/>
            <person name="McBride C.S."/>
            <person name="McKernan B."/>
            <person name="McKernan K."/>
            <person name="Mendez-Lago M."/>
            <person name="Minx P."/>
            <person name="Mollenhauer M.U."/>
            <person name="Montooth K."/>
            <person name="Mount S.M."/>
            <person name="Mu X."/>
            <person name="Myers E."/>
            <person name="Negre B."/>
            <person name="Newfeld S."/>
            <person name="Nielsen R."/>
            <person name="Noor M.A."/>
            <person name="O'Grady P."/>
            <person name="Pachter L."/>
            <person name="Papaceit M."/>
            <person name="Parisi M.J."/>
            <person name="Parisi M."/>
            <person name="Parts L."/>
            <person name="Pedersen J.S."/>
            <person name="Pesole G."/>
            <person name="Phillippy A.M."/>
            <person name="Ponting C.P."/>
            <person name="Pop M."/>
            <person name="Porcelli D."/>
            <person name="Powell J.R."/>
            <person name="Prohaska S."/>
            <person name="Pruitt K."/>
            <person name="Puig M."/>
            <person name="Quesneville H."/>
            <person name="Ram K.R."/>
            <person name="Rand D."/>
            <person name="Rasmussen M.D."/>
            <person name="Reed L.K."/>
            <person name="Reenan R."/>
            <person name="Reily A."/>
            <person name="Remington K.A."/>
            <person name="Rieger T.T."/>
            <person name="Ritchie M.G."/>
            <person name="Robin C."/>
            <person name="Rogers Y.H."/>
            <person name="Rohde C."/>
            <person name="Rozas J."/>
            <person name="Rubenfield M.J."/>
            <person name="Ruiz A."/>
            <person name="Russo S."/>
            <person name="Salzberg S.L."/>
            <person name="Sanchez-Gracia A."/>
            <person name="Saranga D.J."/>
            <person name="Sato H."/>
            <person name="Schaeffer S.W."/>
            <person name="Schatz M.C."/>
            <person name="Schlenke T."/>
            <person name="Schwartz R."/>
            <person name="Segarra C."/>
            <person name="Singh R.S."/>
            <person name="Sirot L."/>
            <person name="Sirota M."/>
            <person name="Sisneros N.B."/>
            <person name="Smith C.D."/>
            <person name="Smith T.F."/>
            <person name="Spieth J."/>
            <person name="Stage D.E."/>
            <person name="Stark A."/>
            <person name="Stephan W."/>
            <person name="Strausberg R.L."/>
            <person name="Strempel S."/>
            <person name="Sturgill D."/>
            <person name="Sutton G."/>
            <person name="Sutton G.G."/>
            <person name="Tao W."/>
            <person name="Teichmann S."/>
            <person name="Tobari Y.N."/>
            <person name="Tomimura Y."/>
            <person name="Tsolas J.M."/>
            <person name="Valente V.L."/>
            <person name="Venter E."/>
            <person name="Venter J.C."/>
            <person name="Vicario S."/>
            <person name="Vieira F.G."/>
            <person name="Vilella A.J."/>
            <person name="Villasante A."/>
            <person name="Walenz B."/>
            <person name="Wang J."/>
            <person name="Wasserman M."/>
            <person name="Watts T."/>
            <person name="Wilson D."/>
            <person name="Wilson R.K."/>
            <person name="Wing R.A."/>
            <person name="Wolfner M.F."/>
            <person name="Wong A."/>
            <person name="Wong G.K."/>
            <person name="Wu C.I."/>
            <person name="Wu G."/>
            <person name="Yamamoto D."/>
            <person name="Yang H.P."/>
            <person name="Yang S.P."/>
            <person name="Yorke J.A."/>
            <person name="Yoshida K."/>
            <person name="Zdobnov E."/>
            <person name="Zhang P."/>
            <person name="Zhang Y."/>
            <person name="Zimin A.V."/>
            <person name="Baldwin J."/>
            <person name="Abdouelleil A."/>
            <person name="Abdulkadir J."/>
            <person name="Abebe A."/>
            <person name="Abera B."/>
            <person name="Abreu J."/>
            <person name="Acer S.C."/>
            <person name="Aftuck L."/>
            <person name="Alexander A."/>
            <person name="An P."/>
            <person name="Anderson E."/>
            <person name="Anderson S."/>
            <person name="Arachi H."/>
            <person name="Azer M."/>
            <person name="Bachantsang P."/>
            <person name="Barry A."/>
            <person name="Bayul T."/>
            <person name="Berlin A."/>
            <person name="Bessette D."/>
            <person name="Bloom T."/>
            <person name="Blye J."/>
            <person name="Boguslavskiy L."/>
            <person name="Bonnet C."/>
            <person name="Boukhgalter B."/>
            <person name="Bourzgui I."/>
            <person name="Brown A."/>
            <person name="Cahill P."/>
            <person name="Channer S."/>
            <person name="Cheshatsang Y."/>
            <person name="Chuda L."/>
            <person name="Citroen M."/>
            <person name="Collymore A."/>
            <person name="Cooke P."/>
            <person name="Costello M."/>
            <person name="D'Aco K."/>
            <person name="Daza R."/>
            <person name="De Haan G."/>
            <person name="DeGray S."/>
            <person name="DeMaso C."/>
            <person name="Dhargay N."/>
            <person name="Dooley K."/>
            <person name="Dooley E."/>
            <person name="Doricent M."/>
            <person name="Dorje P."/>
            <person name="Dorjee K."/>
            <person name="Dupes A."/>
            <person name="Elong R."/>
            <person name="Falk J."/>
            <person name="Farina A."/>
            <person name="Faro S."/>
            <person name="Ferguson D."/>
            <person name="Fisher S."/>
            <person name="Foley C.D."/>
            <person name="Franke A."/>
            <person name="Friedrich D."/>
            <person name="Gadbois L."/>
            <person name="Gearin G."/>
            <person name="Gearin C.R."/>
            <person name="Giannoukos G."/>
            <person name="Goode T."/>
            <person name="Graham J."/>
            <person name="Grandbois E."/>
            <person name="Grewal S."/>
            <person name="Gyaltsen K."/>
            <person name="Hafez N."/>
            <person name="Hagos B."/>
            <person name="Hall J."/>
            <person name="Henson C."/>
            <person name="Hollinger A."/>
            <person name="Honan T."/>
            <person name="Huard M.D."/>
            <person name="Hughes L."/>
            <person name="Hurhula B."/>
            <person name="Husby M.E."/>
            <person name="Kamat A."/>
            <person name="Kanga B."/>
            <person name="Kashin S."/>
            <person name="Khazanovich D."/>
            <person name="Kisner P."/>
            <person name="Lance K."/>
            <person name="Lara M."/>
            <person name="Lee W."/>
            <person name="Lennon N."/>
            <person name="Letendre F."/>
            <person name="LeVine R."/>
            <person name="Lipovsky A."/>
            <person name="Liu X."/>
            <person name="Liu J."/>
            <person name="Liu S."/>
            <person name="Lokyitsang T."/>
            <person name="Lokyitsang Y."/>
            <person name="Lubonja R."/>
            <person name="Lui A."/>
            <person name="MacDonald P."/>
            <person name="Magnisalis V."/>
            <person name="Maru K."/>
            <person name="Matthews C."/>
            <person name="McCusker W."/>
            <person name="McDonough S."/>
            <person name="Mehta T."/>
            <person name="Meldrim J."/>
            <person name="Meneus L."/>
            <person name="Mihai O."/>
            <person name="Mihalev A."/>
            <person name="Mihova T."/>
            <person name="Mittelman R."/>
            <person name="Mlenga V."/>
            <person name="Montmayeur A."/>
            <person name="Mulrain L."/>
            <person name="Navidi A."/>
            <person name="Naylor J."/>
            <person name="Negash T."/>
            <person name="Nguyen T."/>
            <person name="Nguyen N."/>
            <person name="Nicol R."/>
            <person name="Norbu C."/>
            <person name="Norbu N."/>
            <person name="Novod N."/>
            <person name="O'Neill B."/>
            <person name="Osman S."/>
            <person name="Markiewicz E."/>
            <person name="Oyono O.L."/>
            <person name="Patti C."/>
            <person name="Phunkhang P."/>
            <person name="Pierre F."/>
            <person name="Priest M."/>
            <person name="Raghuraman S."/>
            <person name="Rege F."/>
            <person name="Reyes R."/>
            <person name="Rise C."/>
            <person name="Rogov P."/>
            <person name="Ross K."/>
            <person name="Ryan E."/>
            <person name="Settipalli S."/>
            <person name="Shea T."/>
            <person name="Sherpa N."/>
            <person name="Shi L."/>
            <person name="Shih D."/>
            <person name="Sparrow T."/>
            <person name="Spaulding J."/>
            <person name="Stalker J."/>
            <person name="Stange-Thomann N."/>
            <person name="Stavropoulos S."/>
            <person name="Stone C."/>
            <person name="Strader C."/>
            <person name="Tesfaye S."/>
            <person name="Thomson T."/>
            <person name="Thoulutsang Y."/>
            <person name="Thoulutsang D."/>
            <person name="Topham K."/>
            <person name="Topping I."/>
            <person name="Tsamla T."/>
            <person name="Vassiliev H."/>
            <person name="Vo A."/>
            <person name="Wangchuk T."/>
            <person name="Wangdi T."/>
            <person name="Weiand M."/>
            <person name="Wilkinson J."/>
            <person name="Wilson A."/>
            <person name="Yadav S."/>
            <person name="Young G."/>
            <person name="Yu Q."/>
            <person name="Zembek L."/>
            <person name="Zhong D."/>
            <person name="Zimmer A."/>
            <person name="Zwirko Z."/>
            <person name="Jaffe D.B."/>
            <person name="Alvarez P."/>
            <person name="Brockman W."/>
            <person name="Butler J."/>
            <person name="Chin C."/>
            <person name="Gnerre S."/>
            <person name="Grabherr M."/>
            <person name="Kleber M."/>
            <person name="Mauceli E."/>
            <person name="MacCallum I."/>
        </authorList>
    </citation>
    <scope>NUCLEOTIDE SEQUENCE [LARGE SCALE GENOMIC DNA]</scope>
    <source>
        <strain evidence="2">Tai18E2 / Tucson 14021-0261.01</strain>
    </source>
</reference>
<evidence type="ECO:0000313" key="1">
    <source>
        <dbReference type="EMBL" id="KRK06728.1"/>
    </source>
</evidence>
<evidence type="ECO:0000313" key="2">
    <source>
        <dbReference type="Proteomes" id="UP000002282"/>
    </source>
</evidence>
<dbReference type="Proteomes" id="UP000002282">
    <property type="component" value="Chromosome X"/>
</dbReference>
<dbReference type="EMBL" id="CM000162">
    <property type="protein sequence ID" value="KRK06728.1"/>
    <property type="molecule type" value="Genomic_DNA"/>
</dbReference>
<gene>
    <name evidence="1" type="primary">Dyak\GE28267</name>
    <name evidence="1" type="synonym">GE28267</name>
    <name evidence="1" type="ORF">Dyak_GE28267</name>
</gene>